<proteinExistence type="predicted"/>
<organism evidence="3">
    <name type="scientific">uncultured Caudovirales phage</name>
    <dbReference type="NCBI Taxonomy" id="2100421"/>
    <lineage>
        <taxon>Viruses</taxon>
        <taxon>Duplodnaviria</taxon>
        <taxon>Heunggongvirae</taxon>
        <taxon>Uroviricota</taxon>
        <taxon>Caudoviricetes</taxon>
        <taxon>Peduoviridae</taxon>
        <taxon>Maltschvirus</taxon>
        <taxon>Maltschvirus maltsch</taxon>
    </lineage>
</organism>
<name>A0A6J5R696_9CAUD</name>
<dbReference type="EMBL" id="LR797106">
    <property type="protein sequence ID" value="CAB4187204.1"/>
    <property type="molecule type" value="Genomic_DNA"/>
</dbReference>
<dbReference type="EMBL" id="LR796469">
    <property type="protein sequence ID" value="CAB4146441.1"/>
    <property type="molecule type" value="Genomic_DNA"/>
</dbReference>
<sequence>MSADSKTPRTDAALVSAEYIRREMDYYAYKFVLSSAAEELETDLTEAKARIADLQGALGMAGLKVAELEAENEVIRSLYLNEQGRSESLWVDAERYRWMKREVKRIPPGWGIIGWDAAIDAERGKK</sequence>
<accession>A0A6J5R696</accession>
<evidence type="ECO:0000313" key="3">
    <source>
        <dbReference type="EMBL" id="CAB4187204.1"/>
    </source>
</evidence>
<dbReference type="EMBL" id="LR796717">
    <property type="protein sequence ID" value="CAB4161066.1"/>
    <property type="molecule type" value="Genomic_DNA"/>
</dbReference>
<evidence type="ECO:0000313" key="1">
    <source>
        <dbReference type="EMBL" id="CAB4146441.1"/>
    </source>
</evidence>
<evidence type="ECO:0000313" key="2">
    <source>
        <dbReference type="EMBL" id="CAB4161066.1"/>
    </source>
</evidence>
<gene>
    <name evidence="3" type="ORF">UFOVP1161_22</name>
    <name evidence="1" type="ORF">UFOVP501_22</name>
    <name evidence="2" type="ORF">UFOVP762_29</name>
</gene>
<reference evidence="3" key="1">
    <citation type="submission" date="2020-05" db="EMBL/GenBank/DDBJ databases">
        <authorList>
            <person name="Chiriac C."/>
            <person name="Salcher M."/>
            <person name="Ghai R."/>
            <person name="Kavagutti S V."/>
        </authorList>
    </citation>
    <scope>NUCLEOTIDE SEQUENCE</scope>
</reference>
<protein>
    <submittedName>
        <fullName evidence="3">Uncharacterized protein</fullName>
    </submittedName>
</protein>